<gene>
    <name evidence="2" type="ORF">C834K_0589</name>
</gene>
<evidence type="ECO:0000256" key="1">
    <source>
        <dbReference type="SAM" id="Phobius"/>
    </source>
</evidence>
<protein>
    <submittedName>
        <fullName evidence="2">Uncharacterized protein</fullName>
    </submittedName>
</protein>
<organism evidence="2 3">
    <name type="scientific">Chlamydia poikilotherma</name>
    <dbReference type="NCBI Taxonomy" id="1967783"/>
    <lineage>
        <taxon>Bacteria</taxon>
        <taxon>Pseudomonadati</taxon>
        <taxon>Chlamydiota</taxon>
        <taxon>Chlamydiia</taxon>
        <taxon>Chlamydiales</taxon>
        <taxon>Chlamydiaceae</taxon>
        <taxon>Chlamydia/Chlamydophila group</taxon>
        <taxon>Chlamydia</taxon>
    </lineage>
</organism>
<evidence type="ECO:0000313" key="3">
    <source>
        <dbReference type="Proteomes" id="UP000258476"/>
    </source>
</evidence>
<name>A0A3B0PPC4_9CHLA</name>
<dbReference type="AlphaFoldDB" id="A0A3B0PPC4"/>
<reference evidence="3" key="1">
    <citation type="submission" date="2017-11" db="EMBL/GenBank/DDBJ databases">
        <authorList>
            <person name="Seth-Smith MB H."/>
        </authorList>
    </citation>
    <scope>NUCLEOTIDE SEQUENCE [LARGE SCALE GENOMIC DNA]</scope>
</reference>
<keyword evidence="3" id="KW-1185">Reference proteome</keyword>
<keyword evidence="1" id="KW-1133">Transmembrane helix</keyword>
<feature type="transmembrane region" description="Helical" evidence="1">
    <location>
        <begin position="70"/>
        <end position="89"/>
    </location>
</feature>
<keyword evidence="1" id="KW-0472">Membrane</keyword>
<keyword evidence="1" id="KW-0812">Transmembrane</keyword>
<accession>A0A3B0PPC4</accession>
<proteinExistence type="predicted"/>
<dbReference type="KEGG" id="chla:C834K_0589"/>
<dbReference type="Proteomes" id="UP000258476">
    <property type="component" value="Chromosome"/>
</dbReference>
<dbReference type="EMBL" id="LS992154">
    <property type="protein sequence ID" value="SYX09043.1"/>
    <property type="molecule type" value="Genomic_DNA"/>
</dbReference>
<sequence>MIFSNNFLIDLPRLGRGTGDLESLVERVDRILQFRDRSRVLYVEGINPQGQLVYMDIQIPLLFQERLKTLFLYLFVIPAIIVFIIKIIIKVALYYKYRGCERWSEQTTFISPPEQLNESLPYIFTKDQLKAMNFHLPPLDRENLDIILNEHQRLRNIGRKSILNRMGIGIKSKIDSDDLLGDNDDIFFTHPDFPRLKFESMGSYRINNQPGYSPQEWADLHVLDYLSEQREELSKLRGFTNPRTIGIRRIRTDPAGNHVLIIRER</sequence>
<evidence type="ECO:0000313" key="2">
    <source>
        <dbReference type="EMBL" id="SYX09043.1"/>
    </source>
</evidence>